<sequence>MALRQSESGERYSLIGVSNSNVASKALWFGRQHTLFFLFFRKTNEKGLKTLSFNDKDKIKGKVNSTRIDFLV</sequence>
<evidence type="ECO:0000313" key="2">
    <source>
        <dbReference type="Proteomes" id="UP000290289"/>
    </source>
</evidence>
<comment type="caution">
    <text evidence="1">The sequence shown here is derived from an EMBL/GenBank/DDBJ whole genome shotgun (WGS) entry which is preliminary data.</text>
</comment>
<protein>
    <submittedName>
        <fullName evidence="1">Uncharacterized protein</fullName>
    </submittedName>
</protein>
<gene>
    <name evidence="1" type="ORF">DVH24_038767</name>
</gene>
<organism evidence="1 2">
    <name type="scientific">Malus domestica</name>
    <name type="common">Apple</name>
    <name type="synonym">Pyrus malus</name>
    <dbReference type="NCBI Taxonomy" id="3750"/>
    <lineage>
        <taxon>Eukaryota</taxon>
        <taxon>Viridiplantae</taxon>
        <taxon>Streptophyta</taxon>
        <taxon>Embryophyta</taxon>
        <taxon>Tracheophyta</taxon>
        <taxon>Spermatophyta</taxon>
        <taxon>Magnoliopsida</taxon>
        <taxon>eudicotyledons</taxon>
        <taxon>Gunneridae</taxon>
        <taxon>Pentapetalae</taxon>
        <taxon>rosids</taxon>
        <taxon>fabids</taxon>
        <taxon>Rosales</taxon>
        <taxon>Rosaceae</taxon>
        <taxon>Amygdaloideae</taxon>
        <taxon>Maleae</taxon>
        <taxon>Malus</taxon>
    </lineage>
</organism>
<proteinExistence type="predicted"/>
<reference evidence="1 2" key="1">
    <citation type="submission" date="2018-10" db="EMBL/GenBank/DDBJ databases">
        <title>A high-quality apple genome assembly.</title>
        <authorList>
            <person name="Hu J."/>
        </authorList>
    </citation>
    <scope>NUCLEOTIDE SEQUENCE [LARGE SCALE GENOMIC DNA]</scope>
    <source>
        <strain evidence="2">cv. HFTH1</strain>
        <tissue evidence="1">Young leaf</tissue>
    </source>
</reference>
<dbReference type="AlphaFoldDB" id="A0A498KG89"/>
<evidence type="ECO:0000313" key="1">
    <source>
        <dbReference type="EMBL" id="RXI04493.1"/>
    </source>
</evidence>
<accession>A0A498KG89</accession>
<keyword evidence="2" id="KW-1185">Reference proteome</keyword>
<name>A0A498KG89_MALDO</name>
<dbReference type="EMBL" id="RDQH01000329">
    <property type="protein sequence ID" value="RXI04493.1"/>
    <property type="molecule type" value="Genomic_DNA"/>
</dbReference>
<dbReference type="Proteomes" id="UP000290289">
    <property type="component" value="Chromosome 3"/>
</dbReference>